<reference evidence="9" key="1">
    <citation type="submission" date="2020-10" db="EMBL/GenBank/DDBJ databases">
        <authorList>
            <person name="Gilroy R."/>
        </authorList>
    </citation>
    <scope>NUCLEOTIDE SEQUENCE</scope>
    <source>
        <strain evidence="9">D5-748</strain>
    </source>
</reference>
<dbReference type="PANTHER" id="PTHR43133:SF51">
    <property type="entry name" value="RNA POLYMERASE SIGMA FACTOR"/>
    <property type="match status" value="1"/>
</dbReference>
<dbReference type="InterPro" id="IPR007627">
    <property type="entry name" value="RNA_pol_sigma70_r2"/>
</dbReference>
<dbReference type="CDD" id="cd06171">
    <property type="entry name" value="Sigma70_r4"/>
    <property type="match status" value="1"/>
</dbReference>
<gene>
    <name evidence="9" type="ORF">IAC23_05050</name>
</gene>
<dbReference type="InterPro" id="IPR014284">
    <property type="entry name" value="RNA_pol_sigma-70_dom"/>
</dbReference>
<dbReference type="InterPro" id="IPR013249">
    <property type="entry name" value="RNA_pol_sigma70_r4_t2"/>
</dbReference>
<dbReference type="Gene3D" id="1.10.1740.10">
    <property type="match status" value="1"/>
</dbReference>
<dbReference type="InterPro" id="IPR036388">
    <property type="entry name" value="WH-like_DNA-bd_sf"/>
</dbReference>
<dbReference type="Gene3D" id="1.10.10.10">
    <property type="entry name" value="Winged helix-like DNA-binding domain superfamily/Winged helix DNA-binding domain"/>
    <property type="match status" value="1"/>
</dbReference>
<protein>
    <recommendedName>
        <fullName evidence="6">RNA polymerase sigma factor</fullName>
    </recommendedName>
</protein>
<keyword evidence="5 6" id="KW-0804">Transcription</keyword>
<dbReference type="InterPro" id="IPR000838">
    <property type="entry name" value="RNA_pol_sigma70_ECF_CS"/>
</dbReference>
<evidence type="ECO:0000313" key="10">
    <source>
        <dbReference type="Proteomes" id="UP000823619"/>
    </source>
</evidence>
<dbReference type="InterPro" id="IPR013324">
    <property type="entry name" value="RNA_pol_sigma_r3/r4-like"/>
</dbReference>
<dbReference type="SUPFAM" id="SSF88946">
    <property type="entry name" value="Sigma2 domain of RNA polymerase sigma factors"/>
    <property type="match status" value="1"/>
</dbReference>
<dbReference type="PROSITE" id="PS01063">
    <property type="entry name" value="SIGMA70_ECF"/>
    <property type="match status" value="1"/>
</dbReference>
<evidence type="ECO:0000256" key="4">
    <source>
        <dbReference type="ARBA" id="ARBA00023125"/>
    </source>
</evidence>
<keyword evidence="4 6" id="KW-0238">DNA-binding</keyword>
<dbReference type="AlphaFoldDB" id="A0A9D9ECR1"/>
<organism evidence="9 10">
    <name type="scientific">Candidatus Cryptobacteroides merdavium</name>
    <dbReference type="NCBI Taxonomy" id="2840769"/>
    <lineage>
        <taxon>Bacteria</taxon>
        <taxon>Pseudomonadati</taxon>
        <taxon>Bacteroidota</taxon>
        <taxon>Bacteroidia</taxon>
        <taxon>Bacteroidales</taxon>
        <taxon>Candidatus Cryptobacteroides</taxon>
    </lineage>
</organism>
<keyword evidence="3 6" id="KW-0731">Sigma factor</keyword>
<dbReference type="GO" id="GO:0016987">
    <property type="term" value="F:sigma factor activity"/>
    <property type="evidence" value="ECO:0007669"/>
    <property type="project" value="UniProtKB-KW"/>
</dbReference>
<evidence type="ECO:0000256" key="2">
    <source>
        <dbReference type="ARBA" id="ARBA00023015"/>
    </source>
</evidence>
<dbReference type="Pfam" id="PF08281">
    <property type="entry name" value="Sigma70_r4_2"/>
    <property type="match status" value="1"/>
</dbReference>
<dbReference type="GO" id="GO:0003677">
    <property type="term" value="F:DNA binding"/>
    <property type="evidence" value="ECO:0007669"/>
    <property type="project" value="UniProtKB-KW"/>
</dbReference>
<dbReference type="Pfam" id="PF04542">
    <property type="entry name" value="Sigma70_r2"/>
    <property type="match status" value="1"/>
</dbReference>
<evidence type="ECO:0000313" key="9">
    <source>
        <dbReference type="EMBL" id="MBO8445048.1"/>
    </source>
</evidence>
<reference evidence="9" key="2">
    <citation type="journal article" date="2021" name="PeerJ">
        <title>Extensive microbial diversity within the chicken gut microbiome revealed by metagenomics and culture.</title>
        <authorList>
            <person name="Gilroy R."/>
            <person name="Ravi A."/>
            <person name="Getino M."/>
            <person name="Pursley I."/>
            <person name="Horton D.L."/>
            <person name="Alikhan N.F."/>
            <person name="Baker D."/>
            <person name="Gharbi K."/>
            <person name="Hall N."/>
            <person name="Watson M."/>
            <person name="Adriaenssens E.M."/>
            <person name="Foster-Nyarko E."/>
            <person name="Jarju S."/>
            <person name="Secka A."/>
            <person name="Antonio M."/>
            <person name="Oren A."/>
            <person name="Chaudhuri R.R."/>
            <person name="La Ragione R."/>
            <person name="Hildebrand F."/>
            <person name="Pallen M.J."/>
        </authorList>
    </citation>
    <scope>NUCLEOTIDE SEQUENCE</scope>
    <source>
        <strain evidence="9">D5-748</strain>
    </source>
</reference>
<name>A0A9D9ECR1_9BACT</name>
<dbReference type="EMBL" id="JADIMO010000061">
    <property type="protein sequence ID" value="MBO8445048.1"/>
    <property type="molecule type" value="Genomic_DNA"/>
</dbReference>
<comment type="caution">
    <text evidence="9">The sequence shown here is derived from an EMBL/GenBank/DDBJ whole genome shotgun (WGS) entry which is preliminary data.</text>
</comment>
<proteinExistence type="inferred from homology"/>
<keyword evidence="2 6" id="KW-0805">Transcription regulation</keyword>
<accession>A0A9D9ECR1</accession>
<evidence type="ECO:0000256" key="6">
    <source>
        <dbReference type="RuleBase" id="RU000716"/>
    </source>
</evidence>
<dbReference type="GO" id="GO:0006352">
    <property type="term" value="P:DNA-templated transcription initiation"/>
    <property type="evidence" value="ECO:0007669"/>
    <property type="project" value="InterPro"/>
</dbReference>
<dbReference type="InterPro" id="IPR013325">
    <property type="entry name" value="RNA_pol_sigma_r2"/>
</dbReference>
<dbReference type="SUPFAM" id="SSF88659">
    <property type="entry name" value="Sigma3 and sigma4 domains of RNA polymerase sigma factors"/>
    <property type="match status" value="1"/>
</dbReference>
<evidence type="ECO:0000259" key="8">
    <source>
        <dbReference type="Pfam" id="PF08281"/>
    </source>
</evidence>
<feature type="domain" description="RNA polymerase sigma-70 region 2" evidence="7">
    <location>
        <begin position="14"/>
        <end position="77"/>
    </location>
</feature>
<evidence type="ECO:0000256" key="5">
    <source>
        <dbReference type="ARBA" id="ARBA00023163"/>
    </source>
</evidence>
<feature type="domain" description="RNA polymerase sigma factor 70 region 4 type 2" evidence="8">
    <location>
        <begin position="104"/>
        <end position="156"/>
    </location>
</feature>
<sequence length="168" mass="19447">MDKAQFIRMVAQEQESLRRFLCVLCGGDSFRADDIAQEALLKAYLSFERFEGRSRFSTWLFRIAYNCFYDNVHKAARESGEPLVPAHENRADESADASSKFEYQELYLAIGSLSETEKAVVLLFYMEDKSVKEIEAITGMPSGTIRSHLSRARRHLKEHLDRQENKRQ</sequence>
<dbReference type="NCBIfam" id="TIGR02937">
    <property type="entry name" value="sigma70-ECF"/>
    <property type="match status" value="1"/>
</dbReference>
<dbReference type="PANTHER" id="PTHR43133">
    <property type="entry name" value="RNA POLYMERASE ECF-TYPE SIGMA FACTO"/>
    <property type="match status" value="1"/>
</dbReference>
<comment type="similarity">
    <text evidence="1 6">Belongs to the sigma-70 factor family. ECF subfamily.</text>
</comment>
<dbReference type="InterPro" id="IPR039425">
    <property type="entry name" value="RNA_pol_sigma-70-like"/>
</dbReference>
<evidence type="ECO:0000256" key="3">
    <source>
        <dbReference type="ARBA" id="ARBA00023082"/>
    </source>
</evidence>
<dbReference type="Proteomes" id="UP000823619">
    <property type="component" value="Unassembled WGS sequence"/>
</dbReference>
<evidence type="ECO:0000259" key="7">
    <source>
        <dbReference type="Pfam" id="PF04542"/>
    </source>
</evidence>
<evidence type="ECO:0000256" key="1">
    <source>
        <dbReference type="ARBA" id="ARBA00010641"/>
    </source>
</evidence>